<accession>A0A5D3KEI9</accession>
<protein>
    <submittedName>
        <fullName evidence="1">Uncharacterized protein</fullName>
    </submittedName>
</protein>
<reference evidence="1 2" key="1">
    <citation type="submission" date="2019-08" db="EMBL/GenBank/DDBJ databases">
        <title>Bradyrhizobium hipponensis sp. nov., a rhizobium isolated from a Lupinus angustifolius root nodule in Tunisia.</title>
        <authorList>
            <person name="Off K."/>
            <person name="Rejili M."/>
            <person name="Mars M."/>
            <person name="Brachmann A."/>
            <person name="Marin M."/>
        </authorList>
    </citation>
    <scope>NUCLEOTIDE SEQUENCE [LARGE SCALE GENOMIC DNA]</scope>
    <source>
        <strain evidence="1 2">CTAW71</strain>
    </source>
</reference>
<evidence type="ECO:0000313" key="2">
    <source>
        <dbReference type="Proteomes" id="UP000324758"/>
    </source>
</evidence>
<comment type="caution">
    <text evidence="1">The sequence shown here is derived from an EMBL/GenBank/DDBJ whole genome shotgun (WGS) entry which is preliminary data.</text>
</comment>
<dbReference type="RefSeq" id="WP_148773211.1">
    <property type="nucleotide sequence ID" value="NZ_VSSS01000026.1"/>
</dbReference>
<dbReference type="Proteomes" id="UP000324758">
    <property type="component" value="Unassembled WGS sequence"/>
</dbReference>
<name>A0A5D3KEI9_9BRAD</name>
<dbReference type="EMBL" id="VSSS01000026">
    <property type="protein sequence ID" value="TYL94674.1"/>
    <property type="molecule type" value="Genomic_DNA"/>
</dbReference>
<dbReference type="OrthoDB" id="8444443at2"/>
<organism evidence="1 2">
    <name type="scientific">Bradyrhizobium rifense</name>
    <dbReference type="NCBI Taxonomy" id="515499"/>
    <lineage>
        <taxon>Bacteria</taxon>
        <taxon>Pseudomonadati</taxon>
        <taxon>Pseudomonadota</taxon>
        <taxon>Alphaproteobacteria</taxon>
        <taxon>Hyphomicrobiales</taxon>
        <taxon>Nitrobacteraceae</taxon>
        <taxon>Bradyrhizobium</taxon>
    </lineage>
</organism>
<sequence length="1788" mass="191806">MDKDAILTRLHSLTGSLKPAPGSRSDELPLLQRSLLEQLAMNPDLAVSGNRTRQEFTQPAAHAETSSDFSRLLDQLTAQAATQAPTVTPLVFRRETVFKSSLLGNSVPSWGSGLAPTRTYGPFLDERGLQIWFDFFFPTRAVQVFQQGSTTPILVLPIRGLLAGRQSFNVEAGSAWIASGLIATTPALAGYYTGLKIRGGTLDLSQSAAITAGHIVIPALAALNLHLDLDQNAAPTAPANAGLDAAHTKVSMPQTFQLRVPSAGNSITASNASCTVFGCEVDFQIRSTPSAWIASIGQILVSYSAKCNSETPDTFNVNTSESTLCSLSGRAKFDVSCGWLLPAAKIDPAQLGRAAGTGAMCISLAKGLSAVWQGLTGPGTSLVHPVIIVEPGLVTTVDFFASNVYGRQKWLLWKNARGRHHSDVTLRFGKAFPFIFISSALNSESVFCFCSYTSAFDRPVDANGAPFRLESSVAFAGILQTGKELQALLLDTDTLFDGNTNKPDAFDHFSLALRNAFFDVSRPYSFFLTGKLENESQITKGAVTLHFGVYRYYPTLPDPYVASFTAALFARPGTRTFSARGFNELVSALAGFIKWPNPDVTSRAAENEAGAPDDPANVYFRIVPLDHLAVVSALEAGPPDPQVEFFGTTVPVAEAPRNFQTGVRTFNAPLSAVEIALEPITTLAPVTQAAPLQSRANSFTAPALLPITSNTITAEQIGSAVARLEANPLLAHIQDKAFQVNQTLNVAAPNQAFAVEAAFAATGTSGTFTNFPDRTLFGRSLFLLLDVSSNADQMGVSFGTSIHVDRDPNGETSFRTVGTRAPAASIGNSFPLQIDNMDVVANAQNLRVVTLPQISWEPLFNIPLAEPYDATDSITTAPGPVVFDNDGIPTIIASTSPFQAPVAPLPATRHFLKEFNDKNVPRSIYAAFTLPFGMEAEASFSRSTKGHPEDWSRLHFNQPYFPQLHGGFQIKAQAPASSSTKMRPFFPGATIQLGDNLKWGFFGVSLTGGALGKTVGGIFNREFAPSGNKPRVPVEQMEISGYGASIFSHWLDQDAAIAQVSQASFDVLVGRTAHEVVQVRSILFPFGVHVVRTITFTRSSNGYVFRSDSGWKAESDGFYDFSYKIGFDSFPEVDVPKPYVVHKQPVKGVSNVREIKDNPDAGSFTSSFKLNDPGLPPQVTGLDLAHLREIFKQVNSNSDTLGVEMQAVLFDADVHFDNVVSGGVKDPVYGDFKVQSRKMLGYVQVAPSSILIPARVFADLLNFQSGSLGGPVDCIVDIAQSGQRMRITRADVNPAVDGAGVPNFASAARGSLILPKDGSWSVTKQQTNTGDVKPVEEGQSVPLIKPDGSANYKIANPADIVVPTASGVNFGVLQSTGTQKLLFNLPQFSPGDAKLKSEETYFADAYKLLNSKSVFPNIANALQLTNAEKEVNIVGEGLMKMSDRTVDLGSLLPSSYEYAFIDEPNILKVYAQYKSTGGANGKLKLGIDSTAALADQWKAALSSIRVIVDLGPFKELMWVDGNFNASSGVDSQYDKPNLQFGPVLQPVVDILQILATLTGNDFDKGMDVGMSNSPDNWEYKFSCSKEIPVIQFPSPEELTLDPTPPLKLEAGLKVGFYFNEVLSIPTDLKQLVPAAGAFVDFQGGLHVMCFSLQVASIYAVGQVDLGIAADTKAGIALHMKFGFGVEIVVGLPVVANVSVLYMVEVTVGISTTDLDVGAMMLFRGSAEILGGLVGICIQIEAGGSIHRTFGADAHTDCIAQVTFSIDVTLLWVIDIHESDSWQESRQIA</sequence>
<gene>
    <name evidence="1" type="ORF">FXB40_16345</name>
</gene>
<keyword evidence="2" id="KW-1185">Reference proteome</keyword>
<proteinExistence type="predicted"/>
<evidence type="ECO:0000313" key="1">
    <source>
        <dbReference type="EMBL" id="TYL94674.1"/>
    </source>
</evidence>